<dbReference type="KEGG" id="vg:18266348"/>
<reference evidence="1 2" key="1">
    <citation type="journal article" date="2014" name="Proc. Natl. Acad. Sci. U.S.A.">
        <title>Thirty-thousand-year-old distant relative of giant icosahedral DNA viruses with a pandoravirus morphology.</title>
        <authorList>
            <person name="Legendre M."/>
            <person name="Bartoli J."/>
            <person name="Shmakova L."/>
            <person name="Jeudy S."/>
            <person name="Labadie K."/>
            <person name="Adrait A."/>
            <person name="Lescot M."/>
            <person name="Poirot O."/>
            <person name="Bertaux L."/>
            <person name="Bruley C."/>
            <person name="Coute Y."/>
            <person name="Rivkina E."/>
            <person name="Abergel C."/>
            <person name="Claverie J.M."/>
        </authorList>
    </citation>
    <scope>NUCLEOTIDE SEQUENCE [LARGE SCALE GENOMIC DNA]</scope>
    <source>
        <strain evidence="1">P1084-T</strain>
    </source>
</reference>
<dbReference type="RefSeq" id="YP_009001222.1">
    <property type="nucleotide sequence ID" value="NC_023423.1"/>
</dbReference>
<accession>W5S6C4</accession>
<keyword evidence="2" id="KW-1185">Reference proteome</keyword>
<evidence type="ECO:0000313" key="1">
    <source>
        <dbReference type="EMBL" id="AHH01887.1"/>
    </source>
</evidence>
<dbReference type="EMBL" id="KF740664">
    <property type="protein sequence ID" value="AHH01887.1"/>
    <property type="molecule type" value="Genomic_DNA"/>
</dbReference>
<organism evidence="1 2">
    <name type="scientific">Pithovirus sibericum</name>
    <dbReference type="NCBI Taxonomy" id="1450746"/>
    <lineage>
        <taxon>Viruses</taxon>
        <taxon>Pithoviruses</taxon>
        <taxon>Orthopithovirinae</taxon>
        <taxon>Alphapithovirus</taxon>
        <taxon>Alphapithovirus sibericum</taxon>
    </lineage>
</organism>
<dbReference type="Proteomes" id="UP000202176">
    <property type="component" value="Segment"/>
</dbReference>
<proteinExistence type="predicted"/>
<dbReference type="GeneID" id="18266348"/>
<name>W5S6C4_9VIRU</name>
<protein>
    <submittedName>
        <fullName evidence="1">Uncharacterized protein</fullName>
    </submittedName>
</protein>
<gene>
    <name evidence="1" type="ORF">pv_320</name>
</gene>
<evidence type="ECO:0000313" key="2">
    <source>
        <dbReference type="Proteomes" id="UP000202176"/>
    </source>
</evidence>
<sequence length="490" mass="56797">MTIPTLRSLILNELSFGSLLEFEKDPNFSPYLGWEFWADKLEKERQISKAYFYLVREQWTEKAGLIERKISPSERYLELASEFEFFPQSESLRKAEVNLERSLDRGDKEEISYWVSRLSSKSLKAVKKRFSSSFNMWVTPNNFIGFRILHKILFGKERYYVVNGDGMVLTWQDGDQSMKEFSSGELSGFLLYQQEPEFIFKKGVVRNFNQTQLNCYLKTQPVSDNPYSSRCRNYAIELLIISGNVQALRKAIELCSEPEPKSEMGNFLDPNQLFCCCLESGKIEMVDIIFPIYASWRAKEINQEVWSGKVSDLIPHIEFDVGNNCDDFSKGGKYDLSKSSKPGWEFGSDYGAGFLVYAVRSGNPQMVDLICSLQGIELSEELFNDYEEGVAESLLEELFNSAENNPTKFFGFYQILQRILPSEYPDIMEISPKNCSLDMINLILSRDWNQECRSYFTNEFIHQTEGEFSKQNFLSKLEDKHLEDSEELSE</sequence>